<reference evidence="1 2" key="1">
    <citation type="submission" date="2017-12" db="EMBL/GenBank/DDBJ databases">
        <title>Genomic analysis of a novel phage Vp_R1 lytic to Vibrio parahaemolyticus.</title>
        <authorList>
            <person name="Ren H."/>
            <person name="Li Z."/>
        </authorList>
    </citation>
    <scope>NUCLEOTIDE SEQUENCE [LARGE SCALE GENOMIC DNA]</scope>
</reference>
<sequence>MEYSRDFVKAHGMFLERPDMFTFDDYGPNDLLLSLKDYNFFFQQDHITAFKPIEYGVSEVHTYTRDTVNPRHALEMLENDVKALSLMFHTLVTYVPDNFRGTINFLEKRLGFVNYGECAIRYYSGKPVKVNLLKRIL</sequence>
<protein>
    <submittedName>
        <fullName evidence="1">Uncharacterized protein</fullName>
    </submittedName>
</protein>
<name>A0A2H5BQ77_9CAUD</name>
<evidence type="ECO:0000313" key="1">
    <source>
        <dbReference type="EMBL" id="AUG88490.1"/>
    </source>
</evidence>
<organism evidence="1 2">
    <name type="scientific">Vibrio phage Vp_R1</name>
    <dbReference type="NCBI Taxonomy" id="2059867"/>
    <lineage>
        <taxon>Viruses</taxon>
        <taxon>Duplodnaviria</taxon>
        <taxon>Heunggongvirae</taxon>
        <taxon>Uroviricota</taxon>
        <taxon>Caudoviricetes</taxon>
        <taxon>Grimontviridae</taxon>
        <taxon>Dalianvirus</taxon>
        <taxon>Dalianvirus R1</taxon>
    </lineage>
</organism>
<proteinExistence type="predicted"/>
<evidence type="ECO:0000313" key="2">
    <source>
        <dbReference type="Proteomes" id="UP000240283"/>
    </source>
</evidence>
<keyword evidence="2" id="KW-1185">Reference proteome</keyword>
<dbReference type="Proteomes" id="UP000240283">
    <property type="component" value="Segment"/>
</dbReference>
<accession>A0A2H5BQ77</accession>
<gene>
    <name evidence="1" type="ORF">VPR_126</name>
</gene>
<dbReference type="EMBL" id="MG603697">
    <property type="protein sequence ID" value="AUG88490.1"/>
    <property type="molecule type" value="Genomic_DNA"/>
</dbReference>